<evidence type="ECO:0000313" key="7">
    <source>
        <dbReference type="EMBL" id="RVW70217.1"/>
    </source>
</evidence>
<evidence type="ECO:0000313" key="8">
    <source>
        <dbReference type="Proteomes" id="UP000288805"/>
    </source>
</evidence>
<organism evidence="7 8">
    <name type="scientific">Vitis vinifera</name>
    <name type="common">Grape</name>
    <dbReference type="NCBI Taxonomy" id="29760"/>
    <lineage>
        <taxon>Eukaryota</taxon>
        <taxon>Viridiplantae</taxon>
        <taxon>Streptophyta</taxon>
        <taxon>Embryophyta</taxon>
        <taxon>Tracheophyta</taxon>
        <taxon>Spermatophyta</taxon>
        <taxon>Magnoliopsida</taxon>
        <taxon>eudicotyledons</taxon>
        <taxon>Gunneridae</taxon>
        <taxon>Pentapetalae</taxon>
        <taxon>rosids</taxon>
        <taxon>Vitales</taxon>
        <taxon>Vitaceae</taxon>
        <taxon>Viteae</taxon>
        <taxon>Vitis</taxon>
    </lineage>
</organism>
<comment type="similarity">
    <text evidence="1">Belongs to the glycerophosphoryl diester phosphodiesterase family.</text>
</comment>
<protein>
    <recommendedName>
        <fullName evidence="2">glycerophosphodiester phosphodiesterase</fullName>
        <ecNumber evidence="2">3.1.4.46</ecNumber>
    </recommendedName>
</protein>
<gene>
    <name evidence="7" type="primary">LRK10L-2.6_1</name>
    <name evidence="7" type="ORF">CK203_051481</name>
</gene>
<dbReference type="EC" id="3.1.4.46" evidence="2"/>
<comment type="caution">
    <text evidence="7">The sequence shown here is derived from an EMBL/GenBank/DDBJ whole genome shotgun (WGS) entry which is preliminary data.</text>
</comment>
<evidence type="ECO:0000256" key="3">
    <source>
        <dbReference type="ARBA" id="ARBA00022798"/>
    </source>
</evidence>
<comment type="catalytic activity">
    <reaction evidence="5">
        <text>a sn-glycero-3-phosphodiester + H2O = an alcohol + sn-glycerol 3-phosphate + H(+)</text>
        <dbReference type="Rhea" id="RHEA:12969"/>
        <dbReference type="ChEBI" id="CHEBI:15377"/>
        <dbReference type="ChEBI" id="CHEBI:15378"/>
        <dbReference type="ChEBI" id="CHEBI:30879"/>
        <dbReference type="ChEBI" id="CHEBI:57597"/>
        <dbReference type="ChEBI" id="CHEBI:83408"/>
        <dbReference type="EC" id="3.1.4.46"/>
    </reaction>
</comment>
<dbReference type="AlphaFoldDB" id="A0A438GDD0"/>
<dbReference type="EMBL" id="QGNW01000470">
    <property type="protein sequence ID" value="RVW70217.1"/>
    <property type="molecule type" value="Genomic_DNA"/>
</dbReference>
<dbReference type="GO" id="GO:0006071">
    <property type="term" value="P:glycerol metabolic process"/>
    <property type="evidence" value="ECO:0007669"/>
    <property type="project" value="UniProtKB-KW"/>
</dbReference>
<evidence type="ECO:0000256" key="4">
    <source>
        <dbReference type="ARBA" id="ARBA00022801"/>
    </source>
</evidence>
<sequence>MSKLRLVILLFLLHSVALVSAQGSTNGTSSWQTLNGASLTVSKYMPIDFLVVKEKDALKGNAPLVIARGGFSGLFPDSNGAGICFPDMKLENASDISIVFKNKNNVYLVNGVSTPGWFSVDFTLTDLETVAYVSSFVIVLFEAAI</sequence>
<feature type="chain" id="PRO_5019122831" description="glycerophosphodiester phosphodiesterase" evidence="6">
    <location>
        <begin position="22"/>
        <end position="145"/>
    </location>
</feature>
<dbReference type="GO" id="GO:0008889">
    <property type="term" value="F:glycerophosphodiester phosphodiesterase activity"/>
    <property type="evidence" value="ECO:0007669"/>
    <property type="project" value="UniProtKB-EC"/>
</dbReference>
<evidence type="ECO:0000256" key="1">
    <source>
        <dbReference type="ARBA" id="ARBA00007277"/>
    </source>
</evidence>
<dbReference type="PANTHER" id="PTHR43620">
    <property type="entry name" value="GLYCEROPHOSPHORYL DIESTER PHOSPHODIESTERASE"/>
    <property type="match status" value="1"/>
</dbReference>
<name>A0A438GDD0_VITVI</name>
<dbReference type="PANTHER" id="PTHR43620:SF7">
    <property type="entry name" value="GLYCEROPHOSPHODIESTER PHOSPHODIESTERASE GDPD5-RELATED"/>
    <property type="match status" value="1"/>
</dbReference>
<evidence type="ECO:0000256" key="5">
    <source>
        <dbReference type="ARBA" id="ARBA00047512"/>
    </source>
</evidence>
<reference evidence="7 8" key="1">
    <citation type="journal article" date="2018" name="PLoS Genet.">
        <title>Population sequencing reveals clonal diversity and ancestral inbreeding in the grapevine cultivar Chardonnay.</title>
        <authorList>
            <person name="Roach M.J."/>
            <person name="Johnson D.L."/>
            <person name="Bohlmann J."/>
            <person name="van Vuuren H.J."/>
            <person name="Jones S.J."/>
            <person name="Pretorius I.S."/>
            <person name="Schmidt S.A."/>
            <person name="Borneman A.R."/>
        </authorList>
    </citation>
    <scope>NUCLEOTIDE SEQUENCE [LARGE SCALE GENOMIC DNA]</scope>
    <source>
        <strain evidence="8">cv. Chardonnay</strain>
        <tissue evidence="7">Leaf</tissue>
    </source>
</reference>
<keyword evidence="4" id="KW-0378">Hydrolase</keyword>
<accession>A0A438GDD0</accession>
<dbReference type="Proteomes" id="UP000288805">
    <property type="component" value="Unassembled WGS sequence"/>
</dbReference>
<evidence type="ECO:0000256" key="2">
    <source>
        <dbReference type="ARBA" id="ARBA00012247"/>
    </source>
</evidence>
<feature type="signal peptide" evidence="6">
    <location>
        <begin position="1"/>
        <end position="21"/>
    </location>
</feature>
<evidence type="ECO:0000256" key="6">
    <source>
        <dbReference type="SAM" id="SignalP"/>
    </source>
</evidence>
<keyword evidence="6" id="KW-0732">Signal</keyword>
<keyword evidence="3" id="KW-0319">Glycerol metabolism</keyword>
<proteinExistence type="inferred from homology"/>